<evidence type="ECO:0000256" key="6">
    <source>
        <dbReference type="ARBA" id="ARBA00023458"/>
    </source>
</evidence>
<dbReference type="SUPFAM" id="SSF53067">
    <property type="entry name" value="Actin-like ATPase domain"/>
    <property type="match status" value="2"/>
</dbReference>
<evidence type="ECO:0000256" key="3">
    <source>
        <dbReference type="ARBA" id="ARBA00022741"/>
    </source>
</evidence>
<dbReference type="Proteomes" id="UP000234790">
    <property type="component" value="Chromosome"/>
</dbReference>
<accession>A0A2K9LXH5</accession>
<dbReference type="PANTHER" id="PTHR42749">
    <property type="entry name" value="CELL SHAPE-DETERMINING PROTEIN MREB"/>
    <property type="match status" value="1"/>
</dbReference>
<name>A0A2K9LXH5_SPISQ</name>
<dbReference type="Gene3D" id="3.30.420.40">
    <property type="match status" value="2"/>
</dbReference>
<comment type="similarity">
    <text evidence="6">Belongs to the FtsA/MreB family.</text>
</comment>
<dbReference type="GO" id="GO:0005737">
    <property type="term" value="C:cytoplasm"/>
    <property type="evidence" value="ECO:0007669"/>
    <property type="project" value="UniProtKB-SubCell"/>
</dbReference>
<gene>
    <name evidence="7" type="primary">mreB</name>
    <name evidence="7" type="ORF">SMONO_v1c08060</name>
</gene>
<dbReference type="InterPro" id="IPR043129">
    <property type="entry name" value="ATPase_NBD"/>
</dbReference>
<dbReference type="InterPro" id="IPR056546">
    <property type="entry name" value="MreB_MamK-like"/>
</dbReference>
<dbReference type="GO" id="GO:0000902">
    <property type="term" value="P:cell morphogenesis"/>
    <property type="evidence" value="ECO:0007669"/>
    <property type="project" value="InterPro"/>
</dbReference>
<keyword evidence="8" id="KW-1185">Reference proteome</keyword>
<evidence type="ECO:0000256" key="5">
    <source>
        <dbReference type="ARBA" id="ARBA00022960"/>
    </source>
</evidence>
<dbReference type="AlphaFoldDB" id="A0A2K9LXH5"/>
<keyword evidence="5" id="KW-0133">Cell shape</keyword>
<keyword evidence="4" id="KW-0067">ATP-binding</keyword>
<dbReference type="GO" id="GO:0005524">
    <property type="term" value="F:ATP binding"/>
    <property type="evidence" value="ECO:0007669"/>
    <property type="project" value="UniProtKB-KW"/>
</dbReference>
<dbReference type="GO" id="GO:0008360">
    <property type="term" value="P:regulation of cell shape"/>
    <property type="evidence" value="ECO:0007669"/>
    <property type="project" value="UniProtKB-KW"/>
</dbReference>
<comment type="subcellular location">
    <subcellularLocation>
        <location evidence="1">Cytoplasm</location>
    </subcellularLocation>
</comment>
<sequence length="344" mass="37673">MARVSLRSRRHIAIDIGTSKTRIFIEQLGMVFNEASLIALDYKTRKVIAIGDEAKKFVGKMSGAMQIKHLLKRGVLTDMNLLKLFLSSILSKYEEETKNAVVTLACPISMSELERKALVESIKSIGVSHVLVQDDIKLALLGAGFNVYGTDSYMCLDMGAGKTTIGVVTNGETVNYKWSKASGEVIDHEIIKYLKAKEGILLGDVSSEAVKIAVGSVVKSKEPLKIKAYGYDLNSSRPKEVEVQDKDISKIILSVFGNITNTITSLLEETQSEVAGDIIKNGLIITGGLAKIPGVKLFFENFFEIPVVVAKNAGTSTIEGAIMHKDKTMDTIEEMELTKTTYLW</sequence>
<evidence type="ECO:0000313" key="8">
    <source>
        <dbReference type="Proteomes" id="UP000234790"/>
    </source>
</evidence>
<dbReference type="PRINTS" id="PR01652">
    <property type="entry name" value="SHAPEPROTEIN"/>
</dbReference>
<organism evidence="7 8">
    <name type="scientific">Spiroplasma monobiae MQ-1</name>
    <dbReference type="NCBI Taxonomy" id="1336748"/>
    <lineage>
        <taxon>Bacteria</taxon>
        <taxon>Bacillati</taxon>
        <taxon>Mycoplasmatota</taxon>
        <taxon>Mollicutes</taxon>
        <taxon>Entomoplasmatales</taxon>
        <taxon>Spiroplasmataceae</taxon>
        <taxon>Spiroplasma</taxon>
    </lineage>
</organism>
<dbReference type="RefSeq" id="WP_101781088.1">
    <property type="nucleotide sequence ID" value="NZ_CP025543.1"/>
</dbReference>
<dbReference type="KEGG" id="smoo:SMONO_v1c08060"/>
<dbReference type="OrthoDB" id="391604at2"/>
<evidence type="ECO:0000256" key="1">
    <source>
        <dbReference type="ARBA" id="ARBA00004496"/>
    </source>
</evidence>
<keyword evidence="3" id="KW-0547">Nucleotide-binding</keyword>
<dbReference type="PANTHER" id="PTHR42749:SF1">
    <property type="entry name" value="CELL SHAPE-DETERMINING PROTEIN MREB"/>
    <property type="match status" value="1"/>
</dbReference>
<reference evidence="7 8" key="1">
    <citation type="submission" date="2017-12" db="EMBL/GenBank/DDBJ databases">
        <title>Complete genome sequence of Spiroplasma monobiae MQ-1 (ATCC 33825).</title>
        <authorList>
            <person name="Tsai Y.-M."/>
            <person name="Lo W.-S."/>
            <person name="Wu P.-S."/>
            <person name="Cho S.-T."/>
            <person name="Kuo C.-H."/>
        </authorList>
    </citation>
    <scope>NUCLEOTIDE SEQUENCE [LARGE SCALE GENOMIC DNA]</scope>
    <source>
        <strain evidence="7 8">MQ-1</strain>
    </source>
</reference>
<evidence type="ECO:0000256" key="2">
    <source>
        <dbReference type="ARBA" id="ARBA00022490"/>
    </source>
</evidence>
<dbReference type="Pfam" id="PF06723">
    <property type="entry name" value="MreB_Mbl"/>
    <property type="match status" value="1"/>
</dbReference>
<protein>
    <submittedName>
        <fullName evidence="7">Cell shape determining protein MreB</fullName>
    </submittedName>
</protein>
<dbReference type="EMBL" id="CP025543">
    <property type="protein sequence ID" value="AUM63055.1"/>
    <property type="molecule type" value="Genomic_DNA"/>
</dbReference>
<proteinExistence type="inferred from homology"/>
<evidence type="ECO:0000313" key="7">
    <source>
        <dbReference type="EMBL" id="AUM63055.1"/>
    </source>
</evidence>
<dbReference type="InterPro" id="IPR004753">
    <property type="entry name" value="MreB"/>
</dbReference>
<evidence type="ECO:0000256" key="4">
    <source>
        <dbReference type="ARBA" id="ARBA00022840"/>
    </source>
</evidence>
<keyword evidence="2" id="KW-0963">Cytoplasm</keyword>